<comment type="similarity">
    <text evidence="1">Belongs to the rogdi family.</text>
</comment>
<reference evidence="2" key="1">
    <citation type="submission" date="2020-11" db="EMBL/GenBank/DDBJ databases">
        <authorList>
            <person name="Tran Van P."/>
        </authorList>
    </citation>
    <scope>NUCLEOTIDE SEQUENCE</scope>
</reference>
<dbReference type="PANTHER" id="PTHR13618">
    <property type="entry name" value="LEUCINE ZIPPER CONTAINING TRANSCRIPTION FACTOR LZF1"/>
    <property type="match status" value="1"/>
</dbReference>
<dbReference type="OrthoDB" id="66510at2759"/>
<organism evidence="2">
    <name type="scientific">Darwinula stevensoni</name>
    <dbReference type="NCBI Taxonomy" id="69355"/>
    <lineage>
        <taxon>Eukaryota</taxon>
        <taxon>Metazoa</taxon>
        <taxon>Ecdysozoa</taxon>
        <taxon>Arthropoda</taxon>
        <taxon>Crustacea</taxon>
        <taxon>Oligostraca</taxon>
        <taxon>Ostracoda</taxon>
        <taxon>Podocopa</taxon>
        <taxon>Podocopida</taxon>
        <taxon>Darwinulocopina</taxon>
        <taxon>Darwinuloidea</taxon>
        <taxon>Darwinulidae</taxon>
        <taxon>Darwinula</taxon>
    </lineage>
</organism>
<keyword evidence="3" id="KW-1185">Reference proteome</keyword>
<dbReference type="EMBL" id="LR902489">
    <property type="protein sequence ID" value="CAD7250630.1"/>
    <property type="molecule type" value="Genomic_DNA"/>
</dbReference>
<dbReference type="GO" id="GO:0043291">
    <property type="term" value="C:RAVE complex"/>
    <property type="evidence" value="ECO:0007669"/>
    <property type="project" value="TreeGrafter"/>
</dbReference>
<dbReference type="EMBL" id="CAJPEV010002972">
    <property type="protein sequence ID" value="CAG0898568.1"/>
    <property type="molecule type" value="Genomic_DNA"/>
</dbReference>
<evidence type="ECO:0000256" key="1">
    <source>
        <dbReference type="ARBA" id="ARBA00005535"/>
    </source>
</evidence>
<accession>A0A7R9FQ44</accession>
<evidence type="ECO:0000313" key="3">
    <source>
        <dbReference type="Proteomes" id="UP000677054"/>
    </source>
</evidence>
<dbReference type="InterPro" id="IPR028241">
    <property type="entry name" value="RAVE2/Rogdi"/>
</dbReference>
<evidence type="ECO:0008006" key="4">
    <source>
        <dbReference type="Google" id="ProtNLM"/>
    </source>
</evidence>
<sequence>MAATMHHEVAYLEQEYEWLLEHEVHDAIAQLTAILQDCSKHFPMALCGVESSIKQDKFVLNNQQSATDGIKCVVSVNGDLITQADISLRIHRHSLPVIHTQVTPEAPWKLQQVQDAGNHLQMAMQRLSDVDKEYRFQTGEEVSRMFSSVLDCLQRGRSSLIIPKKRTIEDLINSRNVKSLVPQLPGDVAISFYLQSHKLVLAVYHLTHSHGTTKFDAMQAECSVPWLNEVLVLFTIALQLCQRVKDKIQVFSQYKDFNPDSRSESACSHL</sequence>
<name>A0A7R9FQ44_9CRUS</name>
<evidence type="ECO:0000313" key="2">
    <source>
        <dbReference type="EMBL" id="CAD7250630.1"/>
    </source>
</evidence>
<proteinExistence type="inferred from homology"/>
<dbReference type="AlphaFoldDB" id="A0A7R9FQ44"/>
<dbReference type="Pfam" id="PF10259">
    <property type="entry name" value="Rogdi_lz"/>
    <property type="match status" value="1"/>
</dbReference>
<dbReference type="PANTHER" id="PTHR13618:SF1">
    <property type="entry name" value="PROTEIN ROGDI HOMOLOG"/>
    <property type="match status" value="1"/>
</dbReference>
<dbReference type="Proteomes" id="UP000677054">
    <property type="component" value="Unassembled WGS sequence"/>
</dbReference>
<protein>
    <recommendedName>
        <fullName evidence="4">Protein rogdi</fullName>
    </recommendedName>
</protein>
<gene>
    <name evidence="2" type="ORF">DSTB1V02_LOCUS10400</name>
</gene>